<keyword evidence="3" id="KW-1185">Reference proteome</keyword>
<dbReference type="PANTHER" id="PTHR39341">
    <property type="entry name" value="BSL7085 PROTEIN"/>
    <property type="match status" value="1"/>
</dbReference>
<dbReference type="Proteomes" id="UP001519307">
    <property type="component" value="Unassembled WGS sequence"/>
</dbReference>
<dbReference type="RefSeq" id="WP_209702911.1">
    <property type="nucleotide sequence ID" value="NZ_JAGGLM010000018.1"/>
</dbReference>
<dbReference type="PANTHER" id="PTHR39341:SF1">
    <property type="entry name" value="DUF1858 DOMAIN-CONTAINING PROTEIN"/>
    <property type="match status" value="1"/>
</dbReference>
<proteinExistence type="predicted"/>
<protein>
    <submittedName>
        <fullName evidence="2">Hybrid cluster-associated redox disulfide protein</fullName>
    </submittedName>
</protein>
<sequence length="65" mass="6897">MAKVSKDMTIGEVIRINPAYAETLMNFGMGCIGCPSSLGETVEEAAMVHGINVDELIKALNSEPV</sequence>
<evidence type="ECO:0000313" key="3">
    <source>
        <dbReference type="Proteomes" id="UP001519307"/>
    </source>
</evidence>
<evidence type="ECO:0000313" key="2">
    <source>
        <dbReference type="EMBL" id="MBP2033646.1"/>
    </source>
</evidence>
<dbReference type="NCBIfam" id="TIGR03980">
    <property type="entry name" value="prismane_assoc"/>
    <property type="match status" value="1"/>
</dbReference>
<comment type="caution">
    <text evidence="2">The sequence shown here is derived from an EMBL/GenBank/DDBJ whole genome shotgun (WGS) entry which is preliminary data.</text>
</comment>
<organism evidence="2 3">
    <name type="scientific">Clostridium algifaecis</name>
    <dbReference type="NCBI Taxonomy" id="1472040"/>
    <lineage>
        <taxon>Bacteria</taxon>
        <taxon>Bacillati</taxon>
        <taxon>Bacillota</taxon>
        <taxon>Clostridia</taxon>
        <taxon>Eubacteriales</taxon>
        <taxon>Clostridiaceae</taxon>
        <taxon>Clostridium</taxon>
    </lineage>
</organism>
<dbReference type="InterPro" id="IPR023883">
    <property type="entry name" value="CHP03980_redox-disulphide"/>
</dbReference>
<name>A0ABS4KUB4_9CLOT</name>
<dbReference type="Gene3D" id="1.10.3910.10">
    <property type="entry name" value="SP0561-like"/>
    <property type="match status" value="1"/>
</dbReference>
<dbReference type="InterPro" id="IPR015077">
    <property type="entry name" value="DUF1858"/>
</dbReference>
<accession>A0ABS4KUB4</accession>
<dbReference type="SUPFAM" id="SSF140683">
    <property type="entry name" value="SP0561-like"/>
    <property type="match status" value="1"/>
</dbReference>
<dbReference type="EMBL" id="JAGGLM010000018">
    <property type="protein sequence ID" value="MBP2033646.1"/>
    <property type="molecule type" value="Genomic_DNA"/>
</dbReference>
<dbReference type="Pfam" id="PF08984">
    <property type="entry name" value="DUF1858"/>
    <property type="match status" value="1"/>
</dbReference>
<feature type="domain" description="DUF1858" evidence="1">
    <location>
        <begin position="5"/>
        <end position="57"/>
    </location>
</feature>
<reference evidence="2 3" key="1">
    <citation type="submission" date="2021-03" db="EMBL/GenBank/DDBJ databases">
        <title>Genomic Encyclopedia of Type Strains, Phase IV (KMG-IV): sequencing the most valuable type-strain genomes for metagenomic binning, comparative biology and taxonomic classification.</title>
        <authorList>
            <person name="Goeker M."/>
        </authorList>
    </citation>
    <scope>NUCLEOTIDE SEQUENCE [LARGE SCALE GENOMIC DNA]</scope>
    <source>
        <strain evidence="2 3">DSM 28783</strain>
    </source>
</reference>
<gene>
    <name evidence="2" type="ORF">J2Z42_002353</name>
</gene>
<dbReference type="InterPro" id="IPR038062">
    <property type="entry name" value="ScdA-like_N_sf"/>
</dbReference>
<evidence type="ECO:0000259" key="1">
    <source>
        <dbReference type="Pfam" id="PF08984"/>
    </source>
</evidence>